<keyword evidence="7" id="KW-1015">Disulfide bond</keyword>
<dbReference type="AlphaFoldDB" id="A0A090LNU7"/>
<dbReference type="RefSeq" id="XP_024509058.1">
    <property type="nucleotide sequence ID" value="XM_024643383.1"/>
</dbReference>
<dbReference type="GO" id="GO:0006508">
    <property type="term" value="P:proteolysis"/>
    <property type="evidence" value="ECO:0007669"/>
    <property type="project" value="UniProtKB-KW"/>
</dbReference>
<comment type="caution">
    <text evidence="7">Lacks conserved residue(s) required for the propagation of feature annotation.</text>
</comment>
<dbReference type="EMBL" id="LN609529">
    <property type="protein sequence ID" value="CEF69859.1"/>
    <property type="molecule type" value="Genomic_DNA"/>
</dbReference>
<dbReference type="GeneID" id="36382230"/>
<evidence type="ECO:0000256" key="2">
    <source>
        <dbReference type="ARBA" id="ARBA00022670"/>
    </source>
</evidence>
<dbReference type="Proteomes" id="UP000035682">
    <property type="component" value="Unplaced"/>
</dbReference>
<keyword evidence="4 8" id="KW-0378">Hydrolase</keyword>
<dbReference type="OrthoDB" id="291007at2759"/>
<dbReference type="CTD" id="36382230"/>
<reference evidence="13" key="2">
    <citation type="submission" date="2020-12" db="UniProtKB">
        <authorList>
            <consortium name="WormBaseParasite"/>
        </authorList>
    </citation>
    <scope>IDENTIFICATION</scope>
</reference>
<evidence type="ECO:0000256" key="8">
    <source>
        <dbReference type="RuleBase" id="RU361183"/>
    </source>
</evidence>
<evidence type="ECO:0000313" key="13">
    <source>
        <dbReference type="WBParaSite" id="SRAE_2000450500.1"/>
    </source>
</evidence>
<evidence type="ECO:0000259" key="10">
    <source>
        <dbReference type="PROSITE" id="PS51864"/>
    </source>
</evidence>
<dbReference type="PROSITE" id="PS01186">
    <property type="entry name" value="EGF_2"/>
    <property type="match status" value="1"/>
</dbReference>
<dbReference type="PANTHER" id="PTHR10127">
    <property type="entry name" value="DISCOIDIN, CUB, EGF, LAMININ , AND ZINC METALLOPROTEASE DOMAIN CONTAINING"/>
    <property type="match status" value="1"/>
</dbReference>
<protein>
    <recommendedName>
        <fullName evidence="8">Metalloendopeptidase</fullName>
        <ecNumber evidence="8">3.4.24.-</ecNumber>
    </recommendedName>
</protein>
<keyword evidence="9" id="KW-0472">Membrane</keyword>
<accession>A0A090LNU7</accession>
<evidence type="ECO:0000313" key="11">
    <source>
        <dbReference type="EMBL" id="CEF69859.1"/>
    </source>
</evidence>
<dbReference type="SUPFAM" id="SSF49854">
    <property type="entry name" value="Spermadhesin, CUB domain"/>
    <property type="match status" value="1"/>
</dbReference>
<dbReference type="WBParaSite" id="SRAE_2000450500.1">
    <property type="protein sequence ID" value="SRAE_2000450500.1"/>
    <property type="gene ID" value="WBGene00264737"/>
</dbReference>
<organism evidence="11">
    <name type="scientific">Strongyloides ratti</name>
    <name type="common">Parasitic roundworm</name>
    <dbReference type="NCBI Taxonomy" id="34506"/>
    <lineage>
        <taxon>Eukaryota</taxon>
        <taxon>Metazoa</taxon>
        <taxon>Ecdysozoa</taxon>
        <taxon>Nematoda</taxon>
        <taxon>Chromadorea</taxon>
        <taxon>Rhabditida</taxon>
        <taxon>Tylenchina</taxon>
        <taxon>Panagrolaimomorpha</taxon>
        <taxon>Strongyloidoidea</taxon>
        <taxon>Strongyloididae</taxon>
        <taxon>Strongyloides</taxon>
    </lineage>
</organism>
<dbReference type="EC" id="3.4.24.-" evidence="8"/>
<dbReference type="Pfam" id="PF01400">
    <property type="entry name" value="Astacin"/>
    <property type="match status" value="1"/>
</dbReference>
<dbReference type="InterPro" id="IPR035914">
    <property type="entry name" value="Sperma_CUB_dom_sf"/>
</dbReference>
<evidence type="ECO:0000313" key="14">
    <source>
        <dbReference type="WormBase" id="SRAE_2000450500"/>
    </source>
</evidence>
<keyword evidence="9" id="KW-1133">Transmembrane helix</keyword>
<evidence type="ECO:0000256" key="9">
    <source>
        <dbReference type="SAM" id="Phobius"/>
    </source>
</evidence>
<dbReference type="PANTHER" id="PTHR10127:SF780">
    <property type="entry name" value="METALLOENDOPEPTIDASE"/>
    <property type="match status" value="1"/>
</dbReference>
<dbReference type="InterPro" id="IPR024079">
    <property type="entry name" value="MetalloPept_cat_dom_sf"/>
</dbReference>
<dbReference type="GO" id="GO:0004222">
    <property type="term" value="F:metalloendopeptidase activity"/>
    <property type="evidence" value="ECO:0007669"/>
    <property type="project" value="UniProtKB-UniRule"/>
</dbReference>
<evidence type="ECO:0000256" key="4">
    <source>
        <dbReference type="ARBA" id="ARBA00022801"/>
    </source>
</evidence>
<dbReference type="SUPFAM" id="SSF55486">
    <property type="entry name" value="Metalloproteases ('zincins'), catalytic domain"/>
    <property type="match status" value="1"/>
</dbReference>
<dbReference type="PROSITE" id="PS51864">
    <property type="entry name" value="ASTACIN"/>
    <property type="match status" value="1"/>
</dbReference>
<keyword evidence="12" id="KW-1185">Reference proteome</keyword>
<dbReference type="Gene3D" id="2.60.120.290">
    <property type="entry name" value="Spermadhesin, CUB domain"/>
    <property type="match status" value="1"/>
</dbReference>
<sequence>MIFFNIFLFNIYIILTVSSFSVMYLDKKDLKKSYDNNIVLSKRQINNKEFHNLEIKNELVRRDKRQFILKQHNLYKNKIPIVLGNHIYRELVIKALMAIQVETCLQFRLVSSLREATSGINFYNGKGCNDQFMDTIFFKWQNISLNERCHSPGSIYQQIFRTLGMIFEHQRKCRDHYIILIKHNWMLFKDTYFQLIRHNKMDDFSYPYDYGSVMQNNWKFFSNGNGKTMLPTSELYTKTIGQNEYPSFLDFKRLNNFYCSTKCRKKVECKNGGYLNPNNCIKCKCIYGFYGSFCEKFQRPSRICVRTQFEAKFYAETLTNSGIKECAYQIIAPTGRHIAIRVLAVKIYPELVTTCSPFNTLEIKYWRDKTATGVRLCGVTSSINIVTRDNFALLYFRSLKANNMFYLQYKVL</sequence>
<evidence type="ECO:0000256" key="7">
    <source>
        <dbReference type="PROSITE-ProRule" id="PRU01211"/>
    </source>
</evidence>
<feature type="domain" description="Peptidase M12A" evidence="10">
    <location>
        <begin position="66"/>
        <end position="260"/>
    </location>
</feature>
<dbReference type="InterPro" id="IPR000742">
    <property type="entry name" value="EGF"/>
</dbReference>
<dbReference type="PROSITE" id="PS00022">
    <property type="entry name" value="EGF_1"/>
    <property type="match status" value="1"/>
</dbReference>
<gene>
    <name evidence="11 13 14" type="ORF">SRAE_2000450500</name>
</gene>
<dbReference type="GO" id="GO:0046872">
    <property type="term" value="F:metal ion binding"/>
    <property type="evidence" value="ECO:0007669"/>
    <property type="project" value="UniProtKB-KW"/>
</dbReference>
<keyword evidence="1" id="KW-0245">EGF-like domain</keyword>
<dbReference type="InterPro" id="IPR001506">
    <property type="entry name" value="Peptidase_M12A"/>
</dbReference>
<keyword evidence="2 8" id="KW-0645">Protease</keyword>
<comment type="cofactor">
    <cofactor evidence="8">
        <name>Zn(2+)</name>
        <dbReference type="ChEBI" id="CHEBI:29105"/>
    </cofactor>
    <text evidence="8">Binds 1 zinc ion per subunit.</text>
</comment>
<dbReference type="PRINTS" id="PR00480">
    <property type="entry name" value="ASTACIN"/>
</dbReference>
<evidence type="ECO:0000256" key="3">
    <source>
        <dbReference type="ARBA" id="ARBA00022723"/>
    </source>
</evidence>
<evidence type="ECO:0000256" key="1">
    <source>
        <dbReference type="ARBA" id="ARBA00022536"/>
    </source>
</evidence>
<keyword evidence="5 8" id="KW-0862">Zinc</keyword>
<evidence type="ECO:0000256" key="6">
    <source>
        <dbReference type="ARBA" id="ARBA00023049"/>
    </source>
</evidence>
<evidence type="ECO:0000256" key="5">
    <source>
        <dbReference type="ARBA" id="ARBA00022833"/>
    </source>
</evidence>
<feature type="disulfide bond" evidence="7">
    <location>
        <begin position="104"/>
        <end position="259"/>
    </location>
</feature>
<keyword evidence="6 8" id="KW-0482">Metalloprotease</keyword>
<proteinExistence type="predicted"/>
<reference evidence="11 12" key="1">
    <citation type="submission" date="2014-09" db="EMBL/GenBank/DDBJ databases">
        <authorList>
            <person name="Martin A.A."/>
        </authorList>
    </citation>
    <scope>NUCLEOTIDE SEQUENCE</scope>
    <source>
        <strain evidence="12">ED321</strain>
        <strain evidence="11">ED321 Heterogonic</strain>
    </source>
</reference>
<name>A0A090LNU7_STRRB</name>
<dbReference type="WormBase" id="SRAE_2000450500">
    <property type="protein sequence ID" value="SRP02414"/>
    <property type="gene ID" value="WBGene00264737"/>
</dbReference>
<feature type="transmembrane region" description="Helical" evidence="9">
    <location>
        <begin position="6"/>
        <end position="25"/>
    </location>
</feature>
<keyword evidence="9" id="KW-0812">Transmembrane</keyword>
<dbReference type="Gene3D" id="3.40.390.10">
    <property type="entry name" value="Collagenase (Catalytic Domain)"/>
    <property type="match status" value="1"/>
</dbReference>
<evidence type="ECO:0000313" key="12">
    <source>
        <dbReference type="Proteomes" id="UP000035682"/>
    </source>
</evidence>
<keyword evidence="3 8" id="KW-0479">Metal-binding</keyword>